<dbReference type="AlphaFoldDB" id="A0A934WS97"/>
<name>A0A934WS97_9FIRM</name>
<dbReference type="InterPro" id="IPR036514">
    <property type="entry name" value="SGNH_hydro_sf"/>
</dbReference>
<evidence type="ECO:0000313" key="1">
    <source>
        <dbReference type="EMBL" id="MBK6088993.1"/>
    </source>
</evidence>
<dbReference type="Gene3D" id="2.60.40.10">
    <property type="entry name" value="Immunoglobulins"/>
    <property type="match status" value="1"/>
</dbReference>
<dbReference type="Proteomes" id="UP000633365">
    <property type="component" value="Unassembled WGS sequence"/>
</dbReference>
<reference evidence="1" key="1">
    <citation type="submission" date="2021-01" db="EMBL/GenBank/DDBJ databases">
        <title>Genome public.</title>
        <authorList>
            <person name="Liu C."/>
            <person name="Sun Q."/>
        </authorList>
    </citation>
    <scope>NUCLEOTIDE SEQUENCE</scope>
    <source>
        <strain evidence="1">M6</strain>
    </source>
</reference>
<dbReference type="SUPFAM" id="SSF49265">
    <property type="entry name" value="Fibronectin type III"/>
    <property type="match status" value="1"/>
</dbReference>
<dbReference type="InterPro" id="IPR036116">
    <property type="entry name" value="FN3_sf"/>
</dbReference>
<dbReference type="InterPro" id="IPR013783">
    <property type="entry name" value="Ig-like_fold"/>
</dbReference>
<evidence type="ECO:0000313" key="2">
    <source>
        <dbReference type="Proteomes" id="UP000633365"/>
    </source>
</evidence>
<accession>A0A934WS97</accession>
<organism evidence="1 2">
    <name type="scientific">Ruminococcus difficilis</name>
    <dbReference type="NCBI Taxonomy" id="2763069"/>
    <lineage>
        <taxon>Bacteria</taxon>
        <taxon>Bacillati</taxon>
        <taxon>Bacillota</taxon>
        <taxon>Clostridia</taxon>
        <taxon>Eubacteriales</taxon>
        <taxon>Oscillospiraceae</taxon>
        <taxon>Ruminococcus</taxon>
    </lineage>
</organism>
<dbReference type="Gene3D" id="3.40.50.1110">
    <property type="entry name" value="SGNH hydrolase"/>
    <property type="match status" value="1"/>
</dbReference>
<keyword evidence="2" id="KW-1185">Reference proteome</keyword>
<gene>
    <name evidence="1" type="ORF">JKK62_10120</name>
</gene>
<evidence type="ECO:0008006" key="3">
    <source>
        <dbReference type="Google" id="ProtNLM"/>
    </source>
</evidence>
<comment type="caution">
    <text evidence="1">The sequence shown here is derived from an EMBL/GenBank/DDBJ whole genome shotgun (WGS) entry which is preliminary data.</text>
</comment>
<dbReference type="RefSeq" id="WP_207752172.1">
    <property type="nucleotide sequence ID" value="NZ_JAEQMG010000105.1"/>
</dbReference>
<protein>
    <recommendedName>
        <fullName evidence="3">Fibronectin type-III domain-containing protein</fullName>
    </recommendedName>
</protein>
<dbReference type="EMBL" id="JAEQMG010000105">
    <property type="protein sequence ID" value="MBK6088993.1"/>
    <property type="molecule type" value="Genomic_DNA"/>
</dbReference>
<dbReference type="SUPFAM" id="SSF52266">
    <property type="entry name" value="SGNH hydrolase"/>
    <property type="match status" value="1"/>
</dbReference>
<proteinExistence type="predicted"/>
<sequence length="692" mass="79060">MMKRFLSVMKLFLSIILVTVLLVSVFAGFFVPTATAANVSAPGFTEIEAIDGGIRFTWDSKGNDVLYRVYYKTSNGWSKMTTTANTSFVERDVHAGKGYTYTIRCINKDEKTFASGFNSSGWYVKYYDMPVVGKVTSKRNNDDTYTYRFSWTNTAPKYTIEMRYAGENTWRTIATDYTGTSFEHTPTSPELSDVTRLRAYRVYATDGRYKLSDAGVTPYHMPKDYSDTLEYRPMITDAAGWYYALMWSMDIYDSDFSECPGYIGDGASSVMKTAYDNGFYNAGTRERLVSLRNTAPTRQFIANSLKLAYRYPTKPISSIHNAANNTSMLTRSGDYYYAKDTTNRSINTAAHYGWFLPDYYGKLYPNRLVTADEMDHCIECLKLYKKWHGKQLVTFGDSIIHGRGDPINSNQGYKDTLPDNQRNNYPEKRYARYDYTRYEGVCDMIGTKYGMKYIDYSYPGATMAVELSPNTSRGSSAEWQFAFDAPYKSHIPNQVRTAIREGQQADLIIFNGGTNDTGLDNIRYSVQKTGRVYDYDYCPANEYSGWSERTEYHNLYGHRKTLLPAYYATESSFESGFTKAIKLMAGTDSEAKNSKMKNAPIIYVRSHEMAWGTKYNQRIYGTGACDLTKKYGGNRSYIADLYRSGLDGDYRYCYQNYIFDDDGVNNRGIHPNGRGLAKFYIPQIEEQMMNMG</sequence>